<evidence type="ECO:0000313" key="4">
    <source>
        <dbReference type="Proteomes" id="UP000823909"/>
    </source>
</evidence>
<evidence type="ECO:0000313" key="3">
    <source>
        <dbReference type="EMBL" id="HJD42818.1"/>
    </source>
</evidence>
<dbReference type="AlphaFoldDB" id="A0A9D2RGY5"/>
<protein>
    <submittedName>
        <fullName evidence="3">Uncharacterized protein</fullName>
    </submittedName>
</protein>
<dbReference type="PROSITE" id="PS51257">
    <property type="entry name" value="PROKAR_LIPOPROTEIN"/>
    <property type="match status" value="1"/>
</dbReference>
<evidence type="ECO:0000256" key="1">
    <source>
        <dbReference type="SAM" id="MobiDB-lite"/>
    </source>
</evidence>
<feature type="chain" id="PRO_5039415148" evidence="2">
    <location>
        <begin position="24"/>
        <end position="521"/>
    </location>
</feature>
<reference evidence="3" key="2">
    <citation type="submission" date="2021-04" db="EMBL/GenBank/DDBJ databases">
        <authorList>
            <person name="Gilroy R."/>
        </authorList>
    </citation>
    <scope>NUCLEOTIDE SEQUENCE</scope>
    <source>
        <strain evidence="3">ChiBcec15-3976</strain>
    </source>
</reference>
<proteinExistence type="predicted"/>
<reference evidence="3" key="1">
    <citation type="journal article" date="2021" name="PeerJ">
        <title>Extensive microbial diversity within the chicken gut microbiome revealed by metagenomics and culture.</title>
        <authorList>
            <person name="Gilroy R."/>
            <person name="Ravi A."/>
            <person name="Getino M."/>
            <person name="Pursley I."/>
            <person name="Horton D.L."/>
            <person name="Alikhan N.F."/>
            <person name="Baker D."/>
            <person name="Gharbi K."/>
            <person name="Hall N."/>
            <person name="Watson M."/>
            <person name="Adriaenssens E.M."/>
            <person name="Foster-Nyarko E."/>
            <person name="Jarju S."/>
            <person name="Secka A."/>
            <person name="Antonio M."/>
            <person name="Oren A."/>
            <person name="Chaudhuri R.R."/>
            <person name="La Ragione R."/>
            <person name="Hildebrand F."/>
            <person name="Pallen M.J."/>
        </authorList>
    </citation>
    <scope>NUCLEOTIDE SEQUENCE</scope>
    <source>
        <strain evidence="3">ChiBcec15-3976</strain>
    </source>
</reference>
<dbReference type="EMBL" id="DWUU01000044">
    <property type="protein sequence ID" value="HJD42818.1"/>
    <property type="molecule type" value="Genomic_DNA"/>
</dbReference>
<evidence type="ECO:0000256" key="2">
    <source>
        <dbReference type="SAM" id="SignalP"/>
    </source>
</evidence>
<feature type="region of interest" description="Disordered" evidence="1">
    <location>
        <begin position="167"/>
        <end position="194"/>
    </location>
</feature>
<feature type="signal peptide" evidence="2">
    <location>
        <begin position="1"/>
        <end position="23"/>
    </location>
</feature>
<organism evidence="3 4">
    <name type="scientific">Candidatus Mediterraneibacter quadrami</name>
    <dbReference type="NCBI Taxonomy" id="2838684"/>
    <lineage>
        <taxon>Bacteria</taxon>
        <taxon>Bacillati</taxon>
        <taxon>Bacillota</taxon>
        <taxon>Clostridia</taxon>
        <taxon>Lachnospirales</taxon>
        <taxon>Lachnospiraceae</taxon>
        <taxon>Mediterraneibacter</taxon>
    </lineage>
</organism>
<accession>A0A9D2RGY5</accession>
<comment type="caution">
    <text evidence="3">The sequence shown here is derived from an EMBL/GenBank/DDBJ whole genome shotgun (WGS) entry which is preliminary data.</text>
</comment>
<name>A0A9D2RGY5_9FIRM</name>
<sequence>MTGRRGCRAAITLIVTLSVAVLAGCRETPEESAVASRAGGLPEDAVIQPLADGKTQIIELPDKWQQTEKWSKDRWIFEADVELESIETGNLPVIEMAQRSMTQDELEKLAEYFADGQELYKPVPTTKDVFQDKLDRMNNAEGIYAVYTIDTAFGMKKEWLEKGLAAAPETADQTPEKAEVTFGPRQPDPGADEAMERSRSISPETDAMPLFFSADVGEQRSSSIEARNYDADTGLTGKFEWMDGDTLLYQKNDIDMDKGMHVEYKDVSETDRQWEKLLDACTARMTDENIDPEEGKKQAESVLADLGLTDKVYAYAEPVLWFPSGTYPDDVGNTGQDSLWQADLDEAEAGYVYTFLNEVGGLGVNFTYGGRTNGYISGVREEAYAPAFKVETVEIAVTESGVKYFAWTGMSEAVSTVAENVKILPFDKMKDRMTEYVSYQFPGSQPADSESRFMYEVEDLTFGYTYLTAYENPDHAWAVPAWFLELKSGQSAPELTGSDEIEMTGWVYFTFSAIDGGGVEN</sequence>
<gene>
    <name evidence="3" type="ORF">H9910_07390</name>
</gene>
<keyword evidence="2" id="KW-0732">Signal</keyword>
<dbReference type="Proteomes" id="UP000823909">
    <property type="component" value="Unassembled WGS sequence"/>
</dbReference>